<keyword evidence="6" id="KW-1185">Reference proteome</keyword>
<feature type="signal peptide" evidence="3">
    <location>
        <begin position="1"/>
        <end position="25"/>
    </location>
</feature>
<dbReference type="Proteomes" id="UP000316030">
    <property type="component" value="Unassembled WGS sequence"/>
</dbReference>
<proteinExistence type="predicted"/>
<dbReference type="GO" id="GO:0030313">
    <property type="term" value="C:cell envelope"/>
    <property type="evidence" value="ECO:0007669"/>
    <property type="project" value="UniProtKB-SubCell"/>
</dbReference>
<gene>
    <name evidence="5" type="ORF">SAMN06265173_13221</name>
</gene>
<dbReference type="EMBL" id="FXTO01000032">
    <property type="protein sequence ID" value="SMO96408.1"/>
    <property type="molecule type" value="Genomic_DNA"/>
</dbReference>
<dbReference type="RefSeq" id="WP_142494585.1">
    <property type="nucleotide sequence ID" value="NZ_FXTO01000032.1"/>
</dbReference>
<dbReference type="InterPro" id="IPR034984">
    <property type="entry name" value="Imelysin-like_IPPA"/>
</dbReference>
<evidence type="ECO:0000256" key="2">
    <source>
        <dbReference type="ARBA" id="ARBA00022729"/>
    </source>
</evidence>
<evidence type="ECO:0000259" key="4">
    <source>
        <dbReference type="Pfam" id="PF09375"/>
    </source>
</evidence>
<dbReference type="Pfam" id="PF09375">
    <property type="entry name" value="Peptidase_M75"/>
    <property type="match status" value="1"/>
</dbReference>
<dbReference type="InterPro" id="IPR038352">
    <property type="entry name" value="Imelysin_sf"/>
</dbReference>
<sequence>MLKPLLTATLIALPLSLPLTLPATAQDLPPPVVETAVRDHILPGFSALAGSSARLAQVAETDCTGQAETLRNAWGAAFDDWIRVSHLRFGPTEMENRAFALAYWPDSRGTTPKTLTKLFADHDPIITSPDGMGSVSVAARGFYALEFLLYDPKFQTDAGYACALTRALTADIAATTSAISRDWTESYTALILTPGSEYSPYHSTDEVKQELFKALAMGLQFTSDTRLGRPLGTFERPRPTRAEAWRSGRSQHNVILSLQALRQLALILAEGDANLVSDVEQAFDTAIQQATALDDPIFAGVEDPSKRLKVEILQQTIDLIREQQLANIGNKLGVAAGFNALDGD</sequence>
<accession>A0A521FJQ2</accession>
<dbReference type="Gene3D" id="1.20.1420.20">
    <property type="entry name" value="M75 peptidase, HXXE motif"/>
    <property type="match status" value="1"/>
</dbReference>
<evidence type="ECO:0000313" key="6">
    <source>
        <dbReference type="Proteomes" id="UP000316030"/>
    </source>
</evidence>
<reference evidence="5 6" key="1">
    <citation type="submission" date="2017-05" db="EMBL/GenBank/DDBJ databases">
        <authorList>
            <person name="Varghese N."/>
            <person name="Submissions S."/>
        </authorList>
    </citation>
    <scope>NUCLEOTIDE SEQUENCE [LARGE SCALE GENOMIC DNA]</scope>
    <source>
        <strain evidence="5 6">DSM 29506</strain>
    </source>
</reference>
<evidence type="ECO:0000256" key="3">
    <source>
        <dbReference type="SAM" id="SignalP"/>
    </source>
</evidence>
<dbReference type="InterPro" id="IPR018976">
    <property type="entry name" value="Imelysin-like"/>
</dbReference>
<protein>
    <recommendedName>
        <fullName evidence="4">Imelysin-like domain-containing protein</fullName>
    </recommendedName>
</protein>
<comment type="subcellular location">
    <subcellularLocation>
        <location evidence="1">Cell envelope</location>
    </subcellularLocation>
</comment>
<feature type="domain" description="Imelysin-like" evidence="4">
    <location>
        <begin position="41"/>
        <end position="318"/>
    </location>
</feature>
<dbReference type="OrthoDB" id="5729110at2"/>
<evidence type="ECO:0000256" key="1">
    <source>
        <dbReference type="ARBA" id="ARBA00004196"/>
    </source>
</evidence>
<feature type="chain" id="PRO_5022023675" description="Imelysin-like domain-containing protein" evidence="3">
    <location>
        <begin position="26"/>
        <end position="344"/>
    </location>
</feature>
<evidence type="ECO:0000313" key="5">
    <source>
        <dbReference type="EMBL" id="SMO96408.1"/>
    </source>
</evidence>
<keyword evidence="2 3" id="KW-0732">Signal</keyword>
<dbReference type="CDD" id="cd14659">
    <property type="entry name" value="Imelysin-like_IPPA"/>
    <property type="match status" value="1"/>
</dbReference>
<dbReference type="AlphaFoldDB" id="A0A521FJQ2"/>
<name>A0A521FJQ2_9RHOB</name>
<organism evidence="5 6">
    <name type="scientific">Thalassovita litoralis</name>
    <dbReference type="NCBI Taxonomy" id="1010611"/>
    <lineage>
        <taxon>Bacteria</taxon>
        <taxon>Pseudomonadati</taxon>
        <taxon>Pseudomonadota</taxon>
        <taxon>Alphaproteobacteria</taxon>
        <taxon>Rhodobacterales</taxon>
        <taxon>Roseobacteraceae</taxon>
        <taxon>Thalassovita</taxon>
    </lineage>
</organism>